<name>A0A9X3CPS8_9VIBR</name>
<dbReference type="GO" id="GO:0003677">
    <property type="term" value="F:DNA binding"/>
    <property type="evidence" value="ECO:0007669"/>
    <property type="project" value="UniProtKB-UniRule"/>
</dbReference>
<accession>A0A9X3CPS8</accession>
<dbReference type="AlphaFoldDB" id="A0A9X3CPS8"/>
<dbReference type="Pfam" id="PF00440">
    <property type="entry name" value="TetR_N"/>
    <property type="match status" value="1"/>
</dbReference>
<dbReference type="Proteomes" id="UP001155587">
    <property type="component" value="Unassembled WGS sequence"/>
</dbReference>
<evidence type="ECO:0000313" key="4">
    <source>
        <dbReference type="EMBL" id="MCW8347191.1"/>
    </source>
</evidence>
<keyword evidence="5" id="KW-1185">Reference proteome</keyword>
<dbReference type="PANTHER" id="PTHR43479">
    <property type="entry name" value="ACREF/ENVCD OPERON REPRESSOR-RELATED"/>
    <property type="match status" value="1"/>
</dbReference>
<dbReference type="EMBL" id="JAKRRY010000019">
    <property type="protein sequence ID" value="MCW8347191.1"/>
    <property type="molecule type" value="Genomic_DNA"/>
</dbReference>
<reference evidence="4" key="1">
    <citation type="submission" date="2022-02" db="EMBL/GenBank/DDBJ databases">
        <title>Vibrio sp. nov, a new bacterium isolated from seawater.</title>
        <authorList>
            <person name="Yuan Y."/>
        </authorList>
    </citation>
    <scope>NUCLEOTIDE SEQUENCE</scope>
    <source>
        <strain evidence="4">ZSDZ65</strain>
    </source>
</reference>
<dbReference type="RefSeq" id="WP_265675722.1">
    <property type="nucleotide sequence ID" value="NZ_JAKRRY010000019.1"/>
</dbReference>
<evidence type="ECO:0000259" key="3">
    <source>
        <dbReference type="PROSITE" id="PS50977"/>
    </source>
</evidence>
<sequence length="222" mass="25851">MKSITKKEKITKIKEATFQIIERSDINNISIYDIARHAKIATSTVYHHYPNIEALLLCIADDVFRDFDHMLANIEKTPRFDNWQAITWSIERAYFQYYQNNPVATKLVLGQHKFYDLRKADFEHDQALGERILKLYQQHFVLPALPNNYNIFAIALQAADKVYSTFYNTTGRNQISSEAGKEGYRLALAYLSVYLPQYLQRIEPTSEPPAEPHHLSHLNQLT</sequence>
<protein>
    <submittedName>
        <fullName evidence="4">TetR/AcrR family transcriptional regulator</fullName>
    </submittedName>
</protein>
<dbReference type="InterPro" id="IPR050624">
    <property type="entry name" value="HTH-type_Tx_Regulator"/>
</dbReference>
<gene>
    <name evidence="4" type="ORF">MD535_14390</name>
</gene>
<comment type="caution">
    <text evidence="4">The sequence shown here is derived from an EMBL/GenBank/DDBJ whole genome shotgun (WGS) entry which is preliminary data.</text>
</comment>
<proteinExistence type="predicted"/>
<dbReference type="Gene3D" id="1.10.357.10">
    <property type="entry name" value="Tetracycline Repressor, domain 2"/>
    <property type="match status" value="1"/>
</dbReference>
<feature type="DNA-binding region" description="H-T-H motif" evidence="2">
    <location>
        <begin position="30"/>
        <end position="49"/>
    </location>
</feature>
<feature type="domain" description="HTH tetR-type" evidence="3">
    <location>
        <begin position="7"/>
        <end position="67"/>
    </location>
</feature>
<organism evidence="4 5">
    <name type="scientific">Vibrio qingdaonensis</name>
    <dbReference type="NCBI Taxonomy" id="2829491"/>
    <lineage>
        <taxon>Bacteria</taxon>
        <taxon>Pseudomonadati</taxon>
        <taxon>Pseudomonadota</taxon>
        <taxon>Gammaproteobacteria</taxon>
        <taxon>Vibrionales</taxon>
        <taxon>Vibrionaceae</taxon>
        <taxon>Vibrio</taxon>
    </lineage>
</organism>
<keyword evidence="1 2" id="KW-0238">DNA-binding</keyword>
<evidence type="ECO:0000313" key="5">
    <source>
        <dbReference type="Proteomes" id="UP001155587"/>
    </source>
</evidence>
<dbReference type="SUPFAM" id="SSF46689">
    <property type="entry name" value="Homeodomain-like"/>
    <property type="match status" value="1"/>
</dbReference>
<dbReference type="PROSITE" id="PS50977">
    <property type="entry name" value="HTH_TETR_2"/>
    <property type="match status" value="1"/>
</dbReference>
<dbReference type="PANTHER" id="PTHR43479:SF11">
    <property type="entry name" value="ACREF_ENVCD OPERON REPRESSOR-RELATED"/>
    <property type="match status" value="1"/>
</dbReference>
<dbReference type="InterPro" id="IPR001647">
    <property type="entry name" value="HTH_TetR"/>
</dbReference>
<dbReference type="InterPro" id="IPR009057">
    <property type="entry name" value="Homeodomain-like_sf"/>
</dbReference>
<evidence type="ECO:0000256" key="1">
    <source>
        <dbReference type="ARBA" id="ARBA00023125"/>
    </source>
</evidence>
<evidence type="ECO:0000256" key="2">
    <source>
        <dbReference type="PROSITE-ProRule" id="PRU00335"/>
    </source>
</evidence>